<accession>A0A139ATX5</accession>
<feature type="compositionally biased region" description="Basic and acidic residues" evidence="1">
    <location>
        <begin position="169"/>
        <end position="194"/>
    </location>
</feature>
<dbReference type="EMBL" id="KQ965736">
    <property type="protein sequence ID" value="KXS20033.1"/>
    <property type="molecule type" value="Genomic_DNA"/>
</dbReference>
<protein>
    <submittedName>
        <fullName evidence="2">Uncharacterized protein</fullName>
    </submittedName>
</protein>
<keyword evidence="3" id="KW-1185">Reference proteome</keyword>
<evidence type="ECO:0000256" key="1">
    <source>
        <dbReference type="SAM" id="MobiDB-lite"/>
    </source>
</evidence>
<organism evidence="2 3">
    <name type="scientific">Gonapodya prolifera (strain JEL478)</name>
    <name type="common">Monoblepharis prolifera</name>
    <dbReference type="NCBI Taxonomy" id="1344416"/>
    <lineage>
        <taxon>Eukaryota</taxon>
        <taxon>Fungi</taxon>
        <taxon>Fungi incertae sedis</taxon>
        <taxon>Chytridiomycota</taxon>
        <taxon>Chytridiomycota incertae sedis</taxon>
        <taxon>Monoblepharidomycetes</taxon>
        <taxon>Monoblepharidales</taxon>
        <taxon>Gonapodyaceae</taxon>
        <taxon>Gonapodya</taxon>
    </lineage>
</organism>
<name>A0A139ATX5_GONPJ</name>
<proteinExistence type="predicted"/>
<sequence>MIEGGTYLIEGDASISATPPLSARMDNGLTSATSEFLETEASSSSPQIDPMYACPVIAEKYAPLDMEEMKRKRDVSARETSRLHRALLGSQSEVADVMRGVRIQAKRHEEQLEYLRSDRARLDRELLKRGIKPPSETDPVHHYASMRAGADYTYPSSFALRKLEGDIDRPTELAGPRVHDLSSREPSPRSEEPFVRAQHSSTHRPGAPFPLLEEAAPDVGPATASRATSHHVRDNTDATEVASLTKPGPEIVIHGRTGETVIGFQTGKIDSVLRSASERHTARLDPEVQRELAYAAYGADVFLVRPPKVTKPVMSERQKMYYAAYGVDGRPVEIRPREKKKAVEVDQQALRYAAYGVDGRRVG</sequence>
<evidence type="ECO:0000313" key="2">
    <source>
        <dbReference type="EMBL" id="KXS20033.1"/>
    </source>
</evidence>
<reference evidence="2 3" key="1">
    <citation type="journal article" date="2015" name="Genome Biol. Evol.">
        <title>Phylogenomic analyses indicate that early fungi evolved digesting cell walls of algal ancestors of land plants.</title>
        <authorList>
            <person name="Chang Y."/>
            <person name="Wang S."/>
            <person name="Sekimoto S."/>
            <person name="Aerts A.L."/>
            <person name="Choi C."/>
            <person name="Clum A."/>
            <person name="LaButti K.M."/>
            <person name="Lindquist E.A."/>
            <person name="Yee Ngan C."/>
            <person name="Ohm R.A."/>
            <person name="Salamov A.A."/>
            <person name="Grigoriev I.V."/>
            <person name="Spatafora J.W."/>
            <person name="Berbee M.L."/>
        </authorList>
    </citation>
    <scope>NUCLEOTIDE SEQUENCE [LARGE SCALE GENOMIC DNA]</scope>
    <source>
        <strain evidence="2 3">JEL478</strain>
    </source>
</reference>
<dbReference type="Proteomes" id="UP000070544">
    <property type="component" value="Unassembled WGS sequence"/>
</dbReference>
<dbReference type="AlphaFoldDB" id="A0A139ATX5"/>
<evidence type="ECO:0000313" key="3">
    <source>
        <dbReference type="Proteomes" id="UP000070544"/>
    </source>
</evidence>
<feature type="region of interest" description="Disordered" evidence="1">
    <location>
        <begin position="219"/>
        <end position="238"/>
    </location>
</feature>
<gene>
    <name evidence="2" type="ORF">M427DRAFT_502727</name>
</gene>
<feature type="region of interest" description="Disordered" evidence="1">
    <location>
        <begin position="169"/>
        <end position="214"/>
    </location>
</feature>